<gene>
    <name evidence="2" type="ORF">AQJ66_29725</name>
</gene>
<dbReference type="RefSeq" id="WP_061928168.1">
    <property type="nucleotide sequence ID" value="NZ_JBEYBH010000035.1"/>
</dbReference>
<name>A0A101SS63_9ACTN</name>
<evidence type="ECO:0000256" key="1">
    <source>
        <dbReference type="SAM" id="MobiDB-lite"/>
    </source>
</evidence>
<dbReference type="EMBL" id="LMWX01000055">
    <property type="protein sequence ID" value="KUN79052.1"/>
    <property type="molecule type" value="Genomic_DNA"/>
</dbReference>
<comment type="caution">
    <text evidence="2">The sequence shown here is derived from an EMBL/GenBank/DDBJ whole genome shotgun (WGS) entry which is preliminary data.</text>
</comment>
<organism evidence="2 3">
    <name type="scientific">Streptomyces bungoensis</name>
    <dbReference type="NCBI Taxonomy" id="285568"/>
    <lineage>
        <taxon>Bacteria</taxon>
        <taxon>Bacillati</taxon>
        <taxon>Actinomycetota</taxon>
        <taxon>Actinomycetes</taxon>
        <taxon>Kitasatosporales</taxon>
        <taxon>Streptomycetaceae</taxon>
        <taxon>Streptomyces</taxon>
    </lineage>
</organism>
<accession>A0A101SS63</accession>
<evidence type="ECO:0000313" key="3">
    <source>
        <dbReference type="Proteomes" id="UP000053024"/>
    </source>
</evidence>
<keyword evidence="3" id="KW-1185">Reference proteome</keyword>
<sequence>MTSADLAEMRDALVTLRRSIESLRTADGESPYVRRLMNDLDRFQLDMEDIRGTRFRVPAAHGAVGAREVIAVHDRPYHHQPWQDADDEGIGGHRR</sequence>
<dbReference type="STRING" id="285568.AQJ66_29725"/>
<feature type="region of interest" description="Disordered" evidence="1">
    <location>
        <begin position="75"/>
        <end position="95"/>
    </location>
</feature>
<reference evidence="2 3" key="1">
    <citation type="submission" date="2015-10" db="EMBL/GenBank/DDBJ databases">
        <title>Draft genome sequence of Streptomyces bungoensis DSM 41781, type strain for the species Streptomyces bungoensis.</title>
        <authorList>
            <person name="Ruckert C."/>
            <person name="Winkler A."/>
            <person name="Kalinowski J."/>
            <person name="Kampfer P."/>
            <person name="Glaeser S."/>
        </authorList>
    </citation>
    <scope>NUCLEOTIDE SEQUENCE [LARGE SCALE GENOMIC DNA]</scope>
    <source>
        <strain evidence="2 3">DSM 41781</strain>
    </source>
</reference>
<dbReference type="Proteomes" id="UP000053024">
    <property type="component" value="Unassembled WGS sequence"/>
</dbReference>
<protein>
    <submittedName>
        <fullName evidence="2">Uncharacterized protein</fullName>
    </submittedName>
</protein>
<dbReference type="OrthoDB" id="5194954at2"/>
<dbReference type="AlphaFoldDB" id="A0A101SS63"/>
<proteinExistence type="predicted"/>
<evidence type="ECO:0000313" key="2">
    <source>
        <dbReference type="EMBL" id="KUN79052.1"/>
    </source>
</evidence>